<evidence type="ECO:0000313" key="2">
    <source>
        <dbReference type="EMBL" id="SDA92501.1"/>
    </source>
</evidence>
<evidence type="ECO:0000256" key="1">
    <source>
        <dbReference type="SAM" id="MobiDB-lite"/>
    </source>
</evidence>
<dbReference type="AlphaFoldDB" id="A0A1G5ZCB0"/>
<organism evidence="2 3">
    <name type="scientific">Mesorhizobium qingshengii</name>
    <dbReference type="NCBI Taxonomy" id="1165689"/>
    <lineage>
        <taxon>Bacteria</taxon>
        <taxon>Pseudomonadati</taxon>
        <taxon>Pseudomonadota</taxon>
        <taxon>Alphaproteobacteria</taxon>
        <taxon>Hyphomicrobiales</taxon>
        <taxon>Phyllobacteriaceae</taxon>
        <taxon>Mesorhizobium</taxon>
    </lineage>
</organism>
<dbReference type="OrthoDB" id="8446811at2"/>
<dbReference type="RefSeq" id="WP_091582983.1">
    <property type="nucleotide sequence ID" value="NZ_FMXM01000017.1"/>
</dbReference>
<gene>
    <name evidence="2" type="ORF">SAMN02927914_04742</name>
</gene>
<dbReference type="EMBL" id="FMXM01000017">
    <property type="protein sequence ID" value="SDA92501.1"/>
    <property type="molecule type" value="Genomic_DNA"/>
</dbReference>
<accession>A0A1G5ZCB0</accession>
<name>A0A1G5ZCB0_9HYPH</name>
<dbReference type="Proteomes" id="UP000198588">
    <property type="component" value="Unassembled WGS sequence"/>
</dbReference>
<reference evidence="2 3" key="1">
    <citation type="submission" date="2016-10" db="EMBL/GenBank/DDBJ databases">
        <authorList>
            <person name="de Groot N.N."/>
        </authorList>
    </citation>
    <scope>NUCLEOTIDE SEQUENCE [LARGE SCALE GENOMIC DNA]</scope>
    <source>
        <strain evidence="2 3">CGMCC 1.12097</strain>
    </source>
</reference>
<sequence>MVVVVTVDEKDAPRFAQVHFVEGDEMPDRFDRAYAARGAAGYTMPVGRSIWLSMYDLEAKNPLVGAGVGLDNPAVGRIPLSSIKPSVRSGLAEPVWDTLTAAGPTWEKFAPHKRQARKTLGADPRGRGDATH</sequence>
<proteinExistence type="predicted"/>
<feature type="region of interest" description="Disordered" evidence="1">
    <location>
        <begin position="107"/>
        <end position="132"/>
    </location>
</feature>
<evidence type="ECO:0000313" key="3">
    <source>
        <dbReference type="Proteomes" id="UP000198588"/>
    </source>
</evidence>
<protein>
    <submittedName>
        <fullName evidence="2">Uncharacterized protein</fullName>
    </submittedName>
</protein>